<keyword evidence="2" id="KW-1185">Reference proteome</keyword>
<evidence type="ECO:0000313" key="1">
    <source>
        <dbReference type="EMBL" id="TYB82586.1"/>
    </source>
</evidence>
<organism evidence="1 2">
    <name type="scientific">Maritimibacter fusiformis</name>
    <dbReference type="NCBI Taxonomy" id="2603819"/>
    <lineage>
        <taxon>Bacteria</taxon>
        <taxon>Pseudomonadati</taxon>
        <taxon>Pseudomonadota</taxon>
        <taxon>Alphaproteobacteria</taxon>
        <taxon>Rhodobacterales</taxon>
        <taxon>Roseobacteraceae</taxon>
        <taxon>Maritimibacter</taxon>
    </lineage>
</organism>
<dbReference type="Proteomes" id="UP000322080">
    <property type="component" value="Unassembled WGS sequence"/>
</dbReference>
<sequence length="126" mass="13869">MTAVLRLRHEEPVRLDRDQLEAMYRNLGPTGADTVVNQALEELAAGLSRAGKQYRAHRFDQMRATLRALIAISRQLGLTSTARVARDVLDLSDSTDAAALAATIARLERIGESSLIAIWDLQDLSI</sequence>
<dbReference type="EMBL" id="VSIY01000004">
    <property type="protein sequence ID" value="TYB82586.1"/>
    <property type="molecule type" value="Genomic_DNA"/>
</dbReference>
<name>A0A5D0RNN6_9RHOB</name>
<reference evidence="1 2" key="1">
    <citation type="submission" date="2019-08" db="EMBL/GenBank/DDBJ databases">
        <title>Identification of a novel species of the genus Boseongicola.</title>
        <authorList>
            <person name="Zhang X.-Q."/>
        </authorList>
    </citation>
    <scope>NUCLEOTIDE SEQUENCE [LARGE SCALE GENOMIC DNA]</scope>
    <source>
        <strain evidence="1 2">HY14</strain>
    </source>
</reference>
<accession>A0A5D0RNN6</accession>
<comment type="caution">
    <text evidence="1">The sequence shown here is derived from an EMBL/GenBank/DDBJ whole genome shotgun (WGS) entry which is preliminary data.</text>
</comment>
<proteinExistence type="predicted"/>
<dbReference type="AlphaFoldDB" id="A0A5D0RNN6"/>
<evidence type="ECO:0000313" key="2">
    <source>
        <dbReference type="Proteomes" id="UP000322080"/>
    </source>
</evidence>
<gene>
    <name evidence="1" type="ORF">FVF75_04630</name>
</gene>
<protein>
    <submittedName>
        <fullName evidence="1">Uncharacterized protein</fullName>
    </submittedName>
</protein>